<feature type="transmembrane region" description="Helical" evidence="1">
    <location>
        <begin position="20"/>
        <end position="41"/>
    </location>
</feature>
<organism evidence="2">
    <name type="scientific">Streptomyces phage Scarif</name>
    <dbReference type="NCBI Taxonomy" id="3158858"/>
    <lineage>
        <taxon>Viruses</taxon>
        <taxon>Duplodnaviria</taxon>
        <taxon>Heunggongvirae</taxon>
        <taxon>Uroviricota</taxon>
        <taxon>Caudoviricetes</taxon>
    </lineage>
</organism>
<reference evidence="2" key="1">
    <citation type="submission" date="2024-05" db="EMBL/GenBank/DDBJ databases">
        <title>Isolation and characterization of the new Streptomyces phages Kamino, Geonosis, Abafar and Scarif infecting a broad range of host species.</title>
        <authorList>
            <person name="Rackow B."/>
            <person name="Rolland C."/>
            <person name="Mohnen I."/>
            <person name="Wittmann J."/>
            <person name="Muesken M."/>
            <person name="Overmann J."/>
            <person name="Frunzke J."/>
        </authorList>
    </citation>
    <scope>NUCLEOTIDE SEQUENCE</scope>
</reference>
<evidence type="ECO:0000313" key="2">
    <source>
        <dbReference type="EMBL" id="XBM95149.1"/>
    </source>
</evidence>
<gene>
    <name evidence="2" type="ORF">Scarif_00040</name>
</gene>
<protein>
    <recommendedName>
        <fullName evidence="3">Holin</fullName>
    </recommendedName>
</protein>
<keyword evidence="1" id="KW-1133">Transmembrane helix</keyword>
<proteinExistence type="predicted"/>
<evidence type="ECO:0008006" key="3">
    <source>
        <dbReference type="Google" id="ProtNLM"/>
    </source>
</evidence>
<keyword evidence="1" id="KW-0812">Transmembrane</keyword>
<sequence>MKESLKKLKAQFDENPSAVIAASAGAVLAAAKLIDAVSGVWSKRAYRQQVRDRNNRK</sequence>
<name>A0AAU7GZM1_9CAUD</name>
<evidence type="ECO:0000256" key="1">
    <source>
        <dbReference type="SAM" id="Phobius"/>
    </source>
</evidence>
<accession>A0AAU7GZM1</accession>
<keyword evidence="1" id="KW-0472">Membrane</keyword>
<dbReference type="EMBL" id="PP750868">
    <property type="protein sequence ID" value="XBM95149.1"/>
    <property type="molecule type" value="Genomic_DNA"/>
</dbReference>